<accession>A0A812LV76</accession>
<comment type="caution">
    <text evidence="1">The sequence shown here is derived from an EMBL/GenBank/DDBJ whole genome shotgun (WGS) entry which is preliminary data.</text>
</comment>
<protein>
    <submittedName>
        <fullName evidence="1">Uncharacterized protein</fullName>
    </submittedName>
</protein>
<evidence type="ECO:0000313" key="2">
    <source>
        <dbReference type="Proteomes" id="UP000649617"/>
    </source>
</evidence>
<reference evidence="1" key="1">
    <citation type="submission" date="2021-02" db="EMBL/GenBank/DDBJ databases">
        <authorList>
            <person name="Dougan E. K."/>
            <person name="Rhodes N."/>
            <person name="Thang M."/>
            <person name="Chan C."/>
        </authorList>
    </citation>
    <scope>NUCLEOTIDE SEQUENCE</scope>
</reference>
<sequence length="137" mass="15134">MGPVELAGLFVRAGASFDWLSTLWEPGADPLQWWEREDRHAGGCIADDLRWRPANFAWCYLFDASGARRDAPQPSAAAFPSPAPVQQLAKAVGMQRRILNMPERKYCPSTVGAELIDLGMVTQIRPSCSTEVATKEE</sequence>
<organism evidence="1 2">
    <name type="scientific">Symbiodinium pilosum</name>
    <name type="common">Dinoflagellate</name>
    <dbReference type="NCBI Taxonomy" id="2952"/>
    <lineage>
        <taxon>Eukaryota</taxon>
        <taxon>Sar</taxon>
        <taxon>Alveolata</taxon>
        <taxon>Dinophyceae</taxon>
        <taxon>Suessiales</taxon>
        <taxon>Symbiodiniaceae</taxon>
        <taxon>Symbiodinium</taxon>
    </lineage>
</organism>
<dbReference type="AlphaFoldDB" id="A0A812LV76"/>
<name>A0A812LV76_SYMPI</name>
<evidence type="ECO:0000313" key="1">
    <source>
        <dbReference type="EMBL" id="CAE7250579.1"/>
    </source>
</evidence>
<keyword evidence="2" id="KW-1185">Reference proteome</keyword>
<proteinExistence type="predicted"/>
<dbReference type="Proteomes" id="UP000649617">
    <property type="component" value="Unassembled WGS sequence"/>
</dbReference>
<gene>
    <name evidence="1" type="ORF">SPIL2461_LOCUS4807</name>
</gene>
<dbReference type="EMBL" id="CAJNIZ010006513">
    <property type="protein sequence ID" value="CAE7250579.1"/>
    <property type="molecule type" value="Genomic_DNA"/>
</dbReference>